<dbReference type="EMBL" id="SRSD01000010">
    <property type="protein sequence ID" value="KAA0888703.1"/>
    <property type="molecule type" value="Genomic_DNA"/>
</dbReference>
<evidence type="ECO:0000256" key="2">
    <source>
        <dbReference type="ARBA" id="ARBA00023067"/>
    </source>
</evidence>
<dbReference type="Gene3D" id="4.10.520.10">
    <property type="entry name" value="IHF-like DNA-binding proteins"/>
    <property type="match status" value="1"/>
</dbReference>
<keyword evidence="2" id="KW-0226">DNA condensation</keyword>
<dbReference type="PANTHER" id="PTHR33175:SF3">
    <property type="entry name" value="DNA-BINDING PROTEIN HU-BETA"/>
    <property type="match status" value="1"/>
</dbReference>
<evidence type="ECO:0008006" key="7">
    <source>
        <dbReference type="Google" id="ProtNLM"/>
    </source>
</evidence>
<accession>A0A5A9X7S4</accession>
<keyword evidence="6" id="KW-1185">Reference proteome</keyword>
<dbReference type="Proteomes" id="UP000324298">
    <property type="component" value="Unassembled WGS sequence"/>
</dbReference>
<evidence type="ECO:0000313" key="6">
    <source>
        <dbReference type="Proteomes" id="UP000324298"/>
    </source>
</evidence>
<dbReference type="SMART" id="SM00411">
    <property type="entry name" value="BHL"/>
    <property type="match status" value="1"/>
</dbReference>
<protein>
    <recommendedName>
        <fullName evidence="7">DNA-binding protein HU-beta</fullName>
    </recommendedName>
</protein>
<dbReference type="RefSeq" id="WP_149308969.1">
    <property type="nucleotide sequence ID" value="NZ_SRSD01000010.1"/>
</dbReference>
<keyword evidence="3" id="KW-0238">DNA-binding</keyword>
<organism evidence="5 6">
    <name type="scientific">Oryzomonas rubra</name>
    <dbReference type="NCBI Taxonomy" id="2509454"/>
    <lineage>
        <taxon>Bacteria</taxon>
        <taxon>Pseudomonadati</taxon>
        <taxon>Thermodesulfobacteriota</taxon>
        <taxon>Desulfuromonadia</taxon>
        <taxon>Geobacterales</taxon>
        <taxon>Geobacteraceae</taxon>
        <taxon>Oryzomonas</taxon>
    </lineage>
</organism>
<dbReference type="GO" id="GO:0003677">
    <property type="term" value="F:DNA binding"/>
    <property type="evidence" value="ECO:0007669"/>
    <property type="project" value="UniProtKB-KW"/>
</dbReference>
<dbReference type="SUPFAM" id="SSF47729">
    <property type="entry name" value="IHF-like DNA-binding proteins"/>
    <property type="match status" value="1"/>
</dbReference>
<evidence type="ECO:0000256" key="3">
    <source>
        <dbReference type="ARBA" id="ARBA00023125"/>
    </source>
</evidence>
<dbReference type="PANTHER" id="PTHR33175">
    <property type="entry name" value="DNA-BINDING PROTEIN HU"/>
    <property type="match status" value="1"/>
</dbReference>
<reference evidence="5 6" key="1">
    <citation type="submission" date="2019-04" db="EMBL/GenBank/DDBJ databases">
        <title>Geobacter ruber sp. nov., ferric-reducing bacteria isolated from paddy soil.</title>
        <authorList>
            <person name="Xu Z."/>
            <person name="Masuda Y."/>
            <person name="Itoh H."/>
            <person name="Senoo K."/>
        </authorList>
    </citation>
    <scope>NUCLEOTIDE SEQUENCE [LARGE SCALE GENOMIC DNA]</scope>
    <source>
        <strain evidence="5 6">Red88</strain>
    </source>
</reference>
<dbReference type="InterPro" id="IPR020816">
    <property type="entry name" value="Histone-like_DNA-bd_CS"/>
</dbReference>
<dbReference type="OrthoDB" id="9799835at2"/>
<dbReference type="AlphaFoldDB" id="A0A5A9X7S4"/>
<dbReference type="PRINTS" id="PR01727">
    <property type="entry name" value="DNABINDINGHU"/>
</dbReference>
<evidence type="ECO:0000256" key="4">
    <source>
        <dbReference type="RuleBase" id="RU003939"/>
    </source>
</evidence>
<comment type="similarity">
    <text evidence="1 4">Belongs to the bacterial histone-like protein family.</text>
</comment>
<dbReference type="GO" id="GO:0030261">
    <property type="term" value="P:chromosome condensation"/>
    <property type="evidence" value="ECO:0007669"/>
    <property type="project" value="UniProtKB-KW"/>
</dbReference>
<dbReference type="GO" id="GO:0030527">
    <property type="term" value="F:structural constituent of chromatin"/>
    <property type="evidence" value="ECO:0007669"/>
    <property type="project" value="InterPro"/>
</dbReference>
<comment type="caution">
    <text evidence="5">The sequence shown here is derived from an EMBL/GenBank/DDBJ whole genome shotgun (WGS) entry which is preliminary data.</text>
</comment>
<dbReference type="InterPro" id="IPR000119">
    <property type="entry name" value="Hist_DNA-bd"/>
</dbReference>
<sequence length="80" mass="8545">MAGIADLAKRAGVKEDDVKSVIDAIKSLTATERVNIHGFGTFKTTHRAARKGNNPKTGKPIQIAAKSVITFKATQAKPEK</sequence>
<evidence type="ECO:0000313" key="5">
    <source>
        <dbReference type="EMBL" id="KAA0888703.1"/>
    </source>
</evidence>
<evidence type="ECO:0000256" key="1">
    <source>
        <dbReference type="ARBA" id="ARBA00010529"/>
    </source>
</evidence>
<dbReference type="PROSITE" id="PS00045">
    <property type="entry name" value="HISTONE_LIKE"/>
    <property type="match status" value="1"/>
</dbReference>
<gene>
    <name evidence="5" type="ORF">ET418_15090</name>
</gene>
<dbReference type="InterPro" id="IPR010992">
    <property type="entry name" value="IHF-like_DNA-bd_dom_sf"/>
</dbReference>
<proteinExistence type="inferred from homology"/>
<name>A0A5A9X7S4_9BACT</name>
<dbReference type="Pfam" id="PF00216">
    <property type="entry name" value="Bac_DNA_binding"/>
    <property type="match status" value="1"/>
</dbReference>